<keyword evidence="1" id="KW-0732">Signal</keyword>
<dbReference type="EMBL" id="LOCQ01000052">
    <property type="protein sequence ID" value="OBV39776.1"/>
    <property type="molecule type" value="Genomic_DNA"/>
</dbReference>
<dbReference type="Proteomes" id="UP000092713">
    <property type="component" value="Unassembled WGS sequence"/>
</dbReference>
<evidence type="ECO:0000313" key="2">
    <source>
        <dbReference type="EMBL" id="OBV39776.1"/>
    </source>
</evidence>
<protein>
    <recommendedName>
        <fullName evidence="4">Short C-terminal domain-containing protein</fullName>
    </recommendedName>
</protein>
<comment type="caution">
    <text evidence="2">The sequence shown here is derived from an EMBL/GenBank/DDBJ whole genome shotgun (WGS) entry which is preliminary data.</text>
</comment>
<evidence type="ECO:0000313" key="3">
    <source>
        <dbReference type="Proteomes" id="UP000092713"/>
    </source>
</evidence>
<organism evidence="2 3">
    <name type="scientific">Janthinobacterium psychrotolerans</name>
    <dbReference type="NCBI Taxonomy" id="1747903"/>
    <lineage>
        <taxon>Bacteria</taxon>
        <taxon>Pseudomonadati</taxon>
        <taxon>Pseudomonadota</taxon>
        <taxon>Betaproteobacteria</taxon>
        <taxon>Burkholderiales</taxon>
        <taxon>Oxalobacteraceae</taxon>
        <taxon>Janthinobacterium</taxon>
    </lineage>
</organism>
<dbReference type="PROSITE" id="PS51257">
    <property type="entry name" value="PROKAR_LIPOPROTEIN"/>
    <property type="match status" value="1"/>
</dbReference>
<keyword evidence="3" id="KW-1185">Reference proteome</keyword>
<accession>A0A1A7C1H0</accession>
<gene>
    <name evidence="2" type="ORF">ASR47_1011168</name>
</gene>
<reference evidence="2 3" key="1">
    <citation type="submission" date="2016-04" db="EMBL/GenBank/DDBJ databases">
        <title>Draft genome sequence of Janthinobacterium psychrotolerans sp. nov., isolated from freshwater sediments in Denmark.</title>
        <authorList>
            <person name="Gong X."/>
            <person name="Skrivergaard S."/>
            <person name="Korsgaard B.S."/>
            <person name="Schreiber L."/>
            <person name="Marshall I.P."/>
            <person name="Finster K."/>
            <person name="Schramm A."/>
        </authorList>
    </citation>
    <scope>NUCLEOTIDE SEQUENCE [LARGE SCALE GENOMIC DNA]</scope>
    <source>
        <strain evidence="2 3">S3-2</strain>
    </source>
</reference>
<sequence length="278" mass="29614">MIATSNKACKMPLACLLLVMGACLSGCASVGALVNGSDGGKTVRPAAMATPAQNMPLGPYSFVQRVPSETGAAANQGRTLDQEALRLALAALQTSTGSAVFSPQQLDQLSLPLSVALAASAAGEDVTFAVAAEPDGLRLMSTYRVSSGRAFVRDGALQLLLGLVQSPFDLERVSRQPTKVFFTGSRLRPSPDVPALKGDGWRRVQPARGDWLEVSLESLRARTPPPPLPASLPSAQQAPARVIDDIERRMATLARLRQQDLISEDEYQEKRRLILNAL</sequence>
<evidence type="ECO:0000256" key="1">
    <source>
        <dbReference type="SAM" id="SignalP"/>
    </source>
</evidence>
<proteinExistence type="predicted"/>
<feature type="signal peptide" evidence="1">
    <location>
        <begin position="1"/>
        <end position="28"/>
    </location>
</feature>
<dbReference type="AlphaFoldDB" id="A0A1A7C1H0"/>
<feature type="chain" id="PRO_5008510048" description="Short C-terminal domain-containing protein" evidence="1">
    <location>
        <begin position="29"/>
        <end position="278"/>
    </location>
</feature>
<name>A0A1A7C1H0_9BURK</name>
<evidence type="ECO:0008006" key="4">
    <source>
        <dbReference type="Google" id="ProtNLM"/>
    </source>
</evidence>